<dbReference type="InterPro" id="IPR014955">
    <property type="entry name" value="DUF1826"/>
</dbReference>
<evidence type="ECO:0000313" key="2">
    <source>
        <dbReference type="Proteomes" id="UP000184514"/>
    </source>
</evidence>
<organism evidence="1 2">
    <name type="scientific">Planktotalea frisia</name>
    <dbReference type="NCBI Taxonomy" id="696762"/>
    <lineage>
        <taxon>Bacteria</taxon>
        <taxon>Pseudomonadati</taxon>
        <taxon>Pseudomonadota</taxon>
        <taxon>Alphaproteobacteria</taxon>
        <taxon>Rhodobacterales</taxon>
        <taxon>Paracoccaceae</taxon>
        <taxon>Planktotalea</taxon>
    </lineage>
</organism>
<name>A0A1L9NS39_9RHOB</name>
<proteinExistence type="predicted"/>
<keyword evidence="2" id="KW-1185">Reference proteome</keyword>
<dbReference type="Pfam" id="PF08856">
    <property type="entry name" value="DUF1826"/>
    <property type="match status" value="1"/>
</dbReference>
<evidence type="ECO:0000313" key="1">
    <source>
        <dbReference type="EMBL" id="OJI91992.1"/>
    </source>
</evidence>
<dbReference type="AlphaFoldDB" id="A0A1L9NS39"/>
<dbReference type="OrthoDB" id="5342505at2"/>
<evidence type="ECO:0008006" key="3">
    <source>
        <dbReference type="Google" id="ProtNLM"/>
    </source>
</evidence>
<accession>A0A1L9NS39</accession>
<dbReference type="EMBL" id="MLCB01000206">
    <property type="protein sequence ID" value="OJI91992.1"/>
    <property type="molecule type" value="Genomic_DNA"/>
</dbReference>
<protein>
    <recommendedName>
        <fullName evidence="3">DUF1826 domain-containing protein</fullName>
    </recommendedName>
</protein>
<sequence>MTIIQDVLQSAAIGVGVAHVPENLNILEKPGCAAAILQRQPLPAFQTWMDGMDPENLPSARLILKPQSVSSVLSDLCDTSLMLDGPHRQRLIEDIAALSHLFCDLMDAPYVRLRLSRVTANACRKFHIDAITARLVCTYRGTGTQYGISHDGAEPKRIFTVPTGTPILLRGTLWPEEPRSGLLHRSPPIEGSGETRLVLVLDPIFDLEEET</sequence>
<dbReference type="Proteomes" id="UP000184514">
    <property type="component" value="Unassembled WGS sequence"/>
</dbReference>
<reference evidence="1 2" key="1">
    <citation type="submission" date="2016-10" db="EMBL/GenBank/DDBJ databases">
        <title>Genome sequence of Planktotalea frisia SH6-1.</title>
        <authorList>
            <person name="Poehlein A."/>
            <person name="Bakenhus I."/>
            <person name="Voget S."/>
            <person name="Brinkhoff T."/>
            <person name="Simon M."/>
        </authorList>
    </citation>
    <scope>NUCLEOTIDE SEQUENCE [LARGE SCALE GENOMIC DNA]</scope>
    <source>
        <strain evidence="1 2">SH6-1</strain>
    </source>
</reference>
<gene>
    <name evidence="1" type="ORF">PFRI_38130</name>
</gene>
<dbReference type="STRING" id="696762.PFRI_38130"/>
<comment type="caution">
    <text evidence="1">The sequence shown here is derived from an EMBL/GenBank/DDBJ whole genome shotgun (WGS) entry which is preliminary data.</text>
</comment>
<dbReference type="RefSeq" id="WP_072632288.1">
    <property type="nucleotide sequence ID" value="NZ_MLCB01000206.1"/>
</dbReference>